<dbReference type="InterPro" id="IPR025665">
    <property type="entry name" value="Beta-barrel_OMP_2"/>
</dbReference>
<evidence type="ECO:0000313" key="4">
    <source>
        <dbReference type="Proteomes" id="UP000192333"/>
    </source>
</evidence>
<evidence type="ECO:0000256" key="1">
    <source>
        <dbReference type="SAM" id="SignalP"/>
    </source>
</evidence>
<accession>A0A1W2H857</accession>
<evidence type="ECO:0000313" key="3">
    <source>
        <dbReference type="EMBL" id="SMD44766.1"/>
    </source>
</evidence>
<reference evidence="4" key="1">
    <citation type="submission" date="2017-04" db="EMBL/GenBank/DDBJ databases">
        <authorList>
            <person name="Varghese N."/>
            <person name="Submissions S."/>
        </authorList>
    </citation>
    <scope>NUCLEOTIDE SEQUENCE [LARGE SCALE GENOMIC DNA]</scope>
    <source>
        <strain evidence="4">DSM 16537</strain>
    </source>
</reference>
<protein>
    <submittedName>
        <fullName evidence="3">Outer membrane protein beta-barrel domain-containing protein</fullName>
    </submittedName>
</protein>
<dbReference type="EMBL" id="LT838813">
    <property type="protein sequence ID" value="SMD44766.1"/>
    <property type="molecule type" value="Genomic_DNA"/>
</dbReference>
<dbReference type="AlphaFoldDB" id="A0A1W2H857"/>
<name>A0A1W2H857_9BACT</name>
<dbReference type="STRING" id="758820.SAMN00777080_3399"/>
<gene>
    <name evidence="3" type="ORF">SAMN00777080_3399</name>
</gene>
<keyword evidence="4" id="KW-1185">Reference proteome</keyword>
<feature type="signal peptide" evidence="1">
    <location>
        <begin position="1"/>
        <end position="22"/>
    </location>
</feature>
<evidence type="ECO:0000259" key="2">
    <source>
        <dbReference type="Pfam" id="PF13568"/>
    </source>
</evidence>
<dbReference type="RefSeq" id="WP_172805229.1">
    <property type="nucleotide sequence ID" value="NZ_LT838813.1"/>
</dbReference>
<proteinExistence type="predicted"/>
<feature type="domain" description="Outer membrane protein beta-barrel" evidence="2">
    <location>
        <begin position="37"/>
        <end position="207"/>
    </location>
</feature>
<feature type="chain" id="PRO_5012687123" evidence="1">
    <location>
        <begin position="23"/>
        <end position="234"/>
    </location>
</feature>
<dbReference type="Proteomes" id="UP000192333">
    <property type="component" value="Chromosome I"/>
</dbReference>
<organism evidence="3 4">
    <name type="scientific">Aquiflexum balticum DSM 16537</name>
    <dbReference type="NCBI Taxonomy" id="758820"/>
    <lineage>
        <taxon>Bacteria</taxon>
        <taxon>Pseudomonadati</taxon>
        <taxon>Bacteroidota</taxon>
        <taxon>Cytophagia</taxon>
        <taxon>Cytophagales</taxon>
        <taxon>Cyclobacteriaceae</taxon>
        <taxon>Aquiflexum</taxon>
    </lineage>
</organism>
<sequence>MAINFKPLLLISFLLISASSNAQVLISLLFGEALNSEKIEFGLTGGMNRSNFRDVSDAKGLNNFNLGFYFNINLMENSYLSTGVLVKSNVGATGMATYPLGDVDFDGIFEDGTLTTKINYFYVPIMWQQRIQSRLLLEAGVQAGVRTKAFDIFNIDSNGGEIEFKKELGDSYYRLDAGVVGGLGYKLKKDLKSMSVGFLYYHGLVDVKAASSQNIRNSSLNIYLRIPIGAVEKE</sequence>
<dbReference type="Pfam" id="PF13568">
    <property type="entry name" value="OMP_b-brl_2"/>
    <property type="match status" value="1"/>
</dbReference>
<keyword evidence="1" id="KW-0732">Signal</keyword>